<accession>A0A4V3FRD3</accession>
<dbReference type="AlphaFoldDB" id="A0A4V3FRD3"/>
<keyword evidence="3" id="KW-1185">Reference proteome</keyword>
<evidence type="ECO:0000259" key="1">
    <source>
        <dbReference type="Pfam" id="PF11575"/>
    </source>
</evidence>
<dbReference type="InterPro" id="IPR024726">
    <property type="entry name" value="FhuF_C"/>
</dbReference>
<dbReference type="Proteomes" id="UP000294927">
    <property type="component" value="Unassembled WGS sequence"/>
</dbReference>
<dbReference type="RefSeq" id="WP_243866960.1">
    <property type="nucleotide sequence ID" value="NZ_SOCP01000016.1"/>
</dbReference>
<name>A0A4V3FRD3_9PSEU</name>
<dbReference type="EMBL" id="SOCP01000016">
    <property type="protein sequence ID" value="TDV43101.1"/>
    <property type="molecule type" value="Genomic_DNA"/>
</dbReference>
<evidence type="ECO:0000313" key="2">
    <source>
        <dbReference type="EMBL" id="TDV43101.1"/>
    </source>
</evidence>
<sequence length="239" mass="25096">MTAGTLLSGLGPFFDVGFHGDDLPVAPWRPLAEVLDDGPVLRDRVAYVRRFLAQGGGQPDEAVEPRVAASVTHLGMVARLCSPVLAVAAGSGEVLDLDGSWWQPVVGGAVPLSVPERHTRVPDDLAAAVCTSLVDGPLRRLDTAIARFSVSSHVRWGNVASALNGATTMLTTARPEWTTRVRALTAALYAVPPLRGTAATVNGRFRRNSCCLIYRAAPGHAGPKCGDCVLTAGQESGPR</sequence>
<evidence type="ECO:0000313" key="3">
    <source>
        <dbReference type="Proteomes" id="UP000294927"/>
    </source>
</evidence>
<feature type="domain" description="Ferric siderophore reductase C-terminal" evidence="1">
    <location>
        <begin position="207"/>
        <end position="230"/>
    </location>
</feature>
<dbReference type="GO" id="GO:0051537">
    <property type="term" value="F:2 iron, 2 sulfur cluster binding"/>
    <property type="evidence" value="ECO:0007669"/>
    <property type="project" value="InterPro"/>
</dbReference>
<reference evidence="2 3" key="1">
    <citation type="submission" date="2019-03" db="EMBL/GenBank/DDBJ databases">
        <title>Genomic Encyclopedia of Archaeal and Bacterial Type Strains, Phase II (KMG-II): from individual species to whole genera.</title>
        <authorList>
            <person name="Goeker M."/>
        </authorList>
    </citation>
    <scope>NUCLEOTIDE SEQUENCE [LARGE SCALE GENOMIC DNA]</scope>
    <source>
        <strain evidence="2 3">DSM 45499</strain>
    </source>
</reference>
<organism evidence="2 3">
    <name type="scientific">Actinophytocola oryzae</name>
    <dbReference type="NCBI Taxonomy" id="502181"/>
    <lineage>
        <taxon>Bacteria</taxon>
        <taxon>Bacillati</taxon>
        <taxon>Actinomycetota</taxon>
        <taxon>Actinomycetes</taxon>
        <taxon>Pseudonocardiales</taxon>
        <taxon>Pseudonocardiaceae</taxon>
    </lineage>
</organism>
<proteinExistence type="predicted"/>
<dbReference type="Pfam" id="PF11575">
    <property type="entry name" value="FhuF_C"/>
    <property type="match status" value="1"/>
</dbReference>
<protein>
    <submittedName>
        <fullName evidence="2">FhuF-like iron-sulfur protein</fullName>
    </submittedName>
</protein>
<gene>
    <name evidence="2" type="ORF">CLV71_11635</name>
</gene>
<comment type="caution">
    <text evidence="2">The sequence shown here is derived from an EMBL/GenBank/DDBJ whole genome shotgun (WGS) entry which is preliminary data.</text>
</comment>